<evidence type="ECO:0000313" key="2">
    <source>
        <dbReference type="EMBL" id="MBL0394970.1"/>
    </source>
</evidence>
<dbReference type="Pfam" id="PF07813">
    <property type="entry name" value="LTXXQ"/>
    <property type="match status" value="1"/>
</dbReference>
<reference evidence="2 3" key="1">
    <citation type="journal article" date="2017" name="Int. J. Syst. Evol. Microbiol.">
        <title>Ramlibacter monticola sp. nov., isolated from forest soil.</title>
        <authorList>
            <person name="Chaudhary D.K."/>
            <person name="Kim J."/>
        </authorList>
    </citation>
    <scope>NUCLEOTIDE SEQUENCE [LARGE SCALE GENOMIC DNA]</scope>
    <source>
        <strain evidence="2 3">KACC 19175</strain>
    </source>
</reference>
<keyword evidence="1" id="KW-0732">Signal</keyword>
<evidence type="ECO:0000313" key="3">
    <source>
        <dbReference type="Proteomes" id="UP000599109"/>
    </source>
</evidence>
<dbReference type="PROSITE" id="PS51257">
    <property type="entry name" value="PROKAR_LIPOPROTEIN"/>
    <property type="match status" value="1"/>
</dbReference>
<dbReference type="GO" id="GO:0042597">
    <property type="term" value="C:periplasmic space"/>
    <property type="evidence" value="ECO:0007669"/>
    <property type="project" value="InterPro"/>
</dbReference>
<dbReference type="RefSeq" id="WP_201677644.1">
    <property type="nucleotide sequence ID" value="NZ_JAEQNE010000011.1"/>
</dbReference>
<accession>A0A936Z4H6</accession>
<name>A0A936Z4H6_9BURK</name>
<feature type="chain" id="PRO_5036736451" evidence="1">
    <location>
        <begin position="23"/>
        <end position="155"/>
    </location>
</feature>
<dbReference type="EMBL" id="JAEQNE010000011">
    <property type="protein sequence ID" value="MBL0394970.1"/>
    <property type="molecule type" value="Genomic_DNA"/>
</dbReference>
<dbReference type="Gene3D" id="1.20.120.1490">
    <property type="match status" value="1"/>
</dbReference>
<feature type="signal peptide" evidence="1">
    <location>
        <begin position="1"/>
        <end position="22"/>
    </location>
</feature>
<organism evidence="2 3">
    <name type="scientific">Ramlibacter monticola</name>
    <dbReference type="NCBI Taxonomy" id="1926872"/>
    <lineage>
        <taxon>Bacteria</taxon>
        <taxon>Pseudomonadati</taxon>
        <taxon>Pseudomonadota</taxon>
        <taxon>Betaproteobacteria</taxon>
        <taxon>Burkholderiales</taxon>
        <taxon>Comamonadaceae</taxon>
        <taxon>Ramlibacter</taxon>
    </lineage>
</organism>
<gene>
    <name evidence="2" type="ORF">JJ685_27805</name>
</gene>
<dbReference type="InterPro" id="IPR012899">
    <property type="entry name" value="LTXXQ"/>
</dbReference>
<sequence length="155" mass="17112">MKRWIRRTLAGLAAVLTLGALGACGHHRDHAGWGATPEEQARHREHIVDRIGTRLELNEAQKAKLAVLVAKLHEQRSAFAGQQPDARAQLQALVAGDKFDRAGAQALMAKTAAALETRSPEVIAALGDFYDSLDAKQQAKVREVLQHRRGWWRRG</sequence>
<protein>
    <submittedName>
        <fullName evidence="2">Spy/CpxP family protein refolding chaperone</fullName>
    </submittedName>
</protein>
<proteinExistence type="predicted"/>
<evidence type="ECO:0000256" key="1">
    <source>
        <dbReference type="SAM" id="SignalP"/>
    </source>
</evidence>
<keyword evidence="3" id="KW-1185">Reference proteome</keyword>
<dbReference type="AlphaFoldDB" id="A0A936Z4H6"/>
<dbReference type="Proteomes" id="UP000599109">
    <property type="component" value="Unassembled WGS sequence"/>
</dbReference>
<comment type="caution">
    <text evidence="2">The sequence shown here is derived from an EMBL/GenBank/DDBJ whole genome shotgun (WGS) entry which is preliminary data.</text>
</comment>